<proteinExistence type="predicted"/>
<name>A0A0Q9YR64_9GAMM</name>
<dbReference type="STRING" id="437022.CC99x_00135"/>
<reference evidence="1" key="1">
    <citation type="submission" date="2015-09" db="EMBL/GenBank/DDBJ databases">
        <title>Draft Genome Sequences of Two Novel Amoeba-resistant Intranuclear Bacteria, Candidatus Berkiella cookevillensis and Candidatus Berkiella aquae.</title>
        <authorList>
            <person name="Mehari Y.T."/>
            <person name="Arivett B.A."/>
            <person name="Farone A.L."/>
            <person name="Gunderson J.H."/>
            <person name="Farone M.B."/>
        </authorList>
    </citation>
    <scope>NUCLEOTIDE SEQUENCE [LARGE SCALE GENOMIC DNA]</scope>
    <source>
        <strain evidence="1">CC99</strain>
    </source>
</reference>
<dbReference type="EMBL" id="LKHV02000001">
    <property type="protein sequence ID" value="MCS5708506.1"/>
    <property type="molecule type" value="Genomic_DNA"/>
</dbReference>
<organism evidence="1">
    <name type="scientific">Candidatus Berkiella cookevillensis</name>
    <dbReference type="NCBI Taxonomy" id="437022"/>
    <lineage>
        <taxon>Bacteria</taxon>
        <taxon>Pseudomonadati</taxon>
        <taxon>Pseudomonadota</taxon>
        <taxon>Gammaproteobacteria</taxon>
        <taxon>Candidatus Berkiellales</taxon>
        <taxon>Candidatus Berkiellaceae</taxon>
        <taxon>Candidatus Berkiella</taxon>
    </lineage>
</organism>
<comment type="caution">
    <text evidence="1">The sequence shown here is derived from an EMBL/GenBank/DDBJ whole genome shotgun (WGS) entry which is preliminary data.</text>
</comment>
<reference evidence="2" key="3">
    <citation type="submission" date="2021-06" db="EMBL/GenBank/DDBJ databases">
        <title>Genomic Description and Analysis of Intracellular Bacteria, Candidatus Berkiella cookevillensis and Candidatus Berkiella aquae.</title>
        <authorList>
            <person name="Kidane D.T."/>
            <person name="Mehari Y.T."/>
            <person name="Rice F.C."/>
            <person name="Arivett B.A."/>
            <person name="Farone A.L."/>
            <person name="Berk S.G."/>
            <person name="Farone M.B."/>
        </authorList>
    </citation>
    <scope>NUCLEOTIDE SEQUENCE</scope>
    <source>
        <strain evidence="2">CC99</strain>
    </source>
</reference>
<reference evidence="2" key="2">
    <citation type="journal article" date="2016" name="Genome Announc.">
        <title>Draft Genome Sequences of Two Novel Amoeba-Resistant Intranuclear Bacteria, 'Candidatus Berkiella cookevillensis' and 'Candidatus Berkiella aquae'.</title>
        <authorList>
            <person name="Mehari Y.T."/>
            <person name="Arivett B.A."/>
            <person name="Farone A.L."/>
            <person name="Gunderson J.H."/>
            <person name="Farone M.B."/>
        </authorList>
    </citation>
    <scope>NUCLEOTIDE SEQUENCE</scope>
    <source>
        <strain evidence="2">CC99</strain>
    </source>
</reference>
<dbReference type="SUPFAM" id="SSF48403">
    <property type="entry name" value="Ankyrin repeat"/>
    <property type="match status" value="1"/>
</dbReference>
<dbReference type="Pfam" id="PF12796">
    <property type="entry name" value="Ank_2"/>
    <property type="match status" value="1"/>
</dbReference>
<gene>
    <name evidence="1" type="ORF">CC99x_00135</name>
    <name evidence="2" type="ORF">CC99x_006245</name>
</gene>
<evidence type="ECO:0000313" key="2">
    <source>
        <dbReference type="EMBL" id="MCS5708506.1"/>
    </source>
</evidence>
<dbReference type="Proteomes" id="UP000051494">
    <property type="component" value="Unassembled WGS sequence"/>
</dbReference>
<dbReference type="OrthoDB" id="5649599at2"/>
<keyword evidence="3" id="KW-1185">Reference proteome</keyword>
<dbReference type="InterPro" id="IPR002110">
    <property type="entry name" value="Ankyrin_rpt"/>
</dbReference>
<dbReference type="Gene3D" id="1.25.40.20">
    <property type="entry name" value="Ankyrin repeat-containing domain"/>
    <property type="match status" value="1"/>
</dbReference>
<dbReference type="AlphaFoldDB" id="A0A0Q9YR64"/>
<sequence length="88" mass="10199">MNRLLEFPAVAREVANNKNSALLWAAHSGHFDIVKRFLEFPEVADEITSWYNDALRLADNNRHLDIVELLQKFNIERAAVSEESLKNY</sequence>
<evidence type="ECO:0000313" key="3">
    <source>
        <dbReference type="Proteomes" id="UP000051494"/>
    </source>
</evidence>
<dbReference type="InterPro" id="IPR036770">
    <property type="entry name" value="Ankyrin_rpt-contain_sf"/>
</dbReference>
<protein>
    <submittedName>
        <fullName evidence="2">Ankyrin repeat domain-containing protein</fullName>
    </submittedName>
</protein>
<accession>A0A0Q9YR64</accession>
<evidence type="ECO:0000313" key="1">
    <source>
        <dbReference type="EMBL" id="KRG19914.1"/>
    </source>
</evidence>
<dbReference type="EMBL" id="LKHV01000001">
    <property type="protein sequence ID" value="KRG19914.1"/>
    <property type="molecule type" value="Genomic_DNA"/>
</dbReference>